<dbReference type="EMBL" id="DVNC01000018">
    <property type="protein sequence ID" value="HIU52811.1"/>
    <property type="molecule type" value="Genomic_DNA"/>
</dbReference>
<evidence type="ECO:0000256" key="3">
    <source>
        <dbReference type="ARBA" id="ARBA00022448"/>
    </source>
</evidence>
<keyword evidence="9" id="KW-0479">Metal-binding</keyword>
<comment type="subcellular location">
    <subcellularLocation>
        <location evidence="9">Cell membrane</location>
        <topology evidence="9">Multi-pass membrane protein</topology>
    </subcellularLocation>
    <subcellularLocation>
        <location evidence="1">Membrane</location>
        <topology evidence="1">Multi-pass membrane protein</topology>
    </subcellularLocation>
</comment>
<feature type="domain" description="CBS" evidence="11">
    <location>
        <begin position="230"/>
        <end position="286"/>
    </location>
</feature>
<dbReference type="Gene3D" id="1.25.60.10">
    <property type="entry name" value="MgtE N-terminal domain-like"/>
    <property type="match status" value="1"/>
</dbReference>
<dbReference type="AlphaFoldDB" id="A0A9D1M3D9"/>
<accession>A0A9D1M3D9</accession>
<dbReference type="GO" id="GO:0005886">
    <property type="term" value="C:plasma membrane"/>
    <property type="evidence" value="ECO:0007669"/>
    <property type="project" value="UniProtKB-SubCell"/>
</dbReference>
<feature type="region of interest" description="Disordered" evidence="10">
    <location>
        <begin position="1"/>
        <end position="25"/>
    </location>
</feature>
<proteinExistence type="inferred from homology"/>
<organism evidence="12 13">
    <name type="scientific">Candidatus Scatocola faecipullorum</name>
    <dbReference type="NCBI Taxonomy" id="2840917"/>
    <lineage>
        <taxon>Bacteria</taxon>
        <taxon>Pseudomonadati</taxon>
        <taxon>Pseudomonadota</taxon>
        <taxon>Alphaproteobacteria</taxon>
        <taxon>Rhodospirillales</taxon>
        <taxon>Rhodospirillaceae</taxon>
        <taxon>Rhodospirillaceae incertae sedis</taxon>
        <taxon>Candidatus Scatocola</taxon>
    </lineage>
</organism>
<feature type="transmembrane region" description="Helical" evidence="9">
    <location>
        <begin position="450"/>
        <end position="473"/>
    </location>
</feature>
<dbReference type="NCBIfam" id="TIGR00400">
    <property type="entry name" value="mgtE"/>
    <property type="match status" value="1"/>
</dbReference>
<dbReference type="InterPro" id="IPR038076">
    <property type="entry name" value="MgtE_N_sf"/>
</dbReference>
<evidence type="ECO:0000259" key="11">
    <source>
        <dbReference type="PROSITE" id="PS51371"/>
    </source>
</evidence>
<evidence type="ECO:0000313" key="13">
    <source>
        <dbReference type="Proteomes" id="UP000824107"/>
    </source>
</evidence>
<comment type="caution">
    <text evidence="12">The sequence shown here is derived from an EMBL/GenBank/DDBJ whole genome shotgun (WGS) entry which is preliminary data.</text>
</comment>
<keyword evidence="7 9" id="KW-0472">Membrane</keyword>
<evidence type="ECO:0000256" key="1">
    <source>
        <dbReference type="ARBA" id="ARBA00004141"/>
    </source>
</evidence>
<dbReference type="Gene3D" id="1.10.357.20">
    <property type="entry name" value="SLC41 divalent cation transporters, integral membrane domain"/>
    <property type="match status" value="1"/>
</dbReference>
<dbReference type="PANTHER" id="PTHR43773">
    <property type="entry name" value="MAGNESIUM TRANSPORTER MGTE"/>
    <property type="match status" value="1"/>
</dbReference>
<evidence type="ECO:0000256" key="2">
    <source>
        <dbReference type="ARBA" id="ARBA00009749"/>
    </source>
</evidence>
<dbReference type="InterPro" id="IPR006667">
    <property type="entry name" value="SLC41_membr_dom"/>
</dbReference>
<reference evidence="12" key="2">
    <citation type="journal article" date="2021" name="PeerJ">
        <title>Extensive microbial diversity within the chicken gut microbiome revealed by metagenomics and culture.</title>
        <authorList>
            <person name="Gilroy R."/>
            <person name="Ravi A."/>
            <person name="Getino M."/>
            <person name="Pursley I."/>
            <person name="Horton D.L."/>
            <person name="Alikhan N.F."/>
            <person name="Baker D."/>
            <person name="Gharbi K."/>
            <person name="Hall N."/>
            <person name="Watson M."/>
            <person name="Adriaenssens E.M."/>
            <person name="Foster-Nyarko E."/>
            <person name="Jarju S."/>
            <person name="Secka A."/>
            <person name="Antonio M."/>
            <person name="Oren A."/>
            <person name="Chaudhuri R.R."/>
            <person name="La Ragione R."/>
            <person name="Hildebrand F."/>
            <person name="Pallen M.J."/>
        </authorList>
    </citation>
    <scope>NUCLEOTIDE SEQUENCE</scope>
    <source>
        <strain evidence="12">ChiW3-316</strain>
    </source>
</reference>
<keyword evidence="8" id="KW-0129">CBS domain</keyword>
<feature type="transmembrane region" description="Helical" evidence="9">
    <location>
        <begin position="412"/>
        <end position="438"/>
    </location>
</feature>
<dbReference type="Pfam" id="PF03448">
    <property type="entry name" value="MgtE_N"/>
    <property type="match status" value="1"/>
</dbReference>
<keyword evidence="5 9" id="KW-0460">Magnesium</keyword>
<dbReference type="GO" id="GO:0015095">
    <property type="term" value="F:magnesium ion transmembrane transporter activity"/>
    <property type="evidence" value="ECO:0007669"/>
    <property type="project" value="UniProtKB-UniRule"/>
</dbReference>
<dbReference type="InterPro" id="IPR006668">
    <property type="entry name" value="Mg_transptr_MgtE_intracell_dom"/>
</dbReference>
<evidence type="ECO:0000256" key="9">
    <source>
        <dbReference type="RuleBase" id="RU362011"/>
    </source>
</evidence>
<keyword evidence="9" id="KW-1003">Cell membrane</keyword>
<dbReference type="Gene3D" id="3.10.580.10">
    <property type="entry name" value="CBS-domain"/>
    <property type="match status" value="1"/>
</dbReference>
<feature type="transmembrane region" description="Helical" evidence="9">
    <location>
        <begin position="334"/>
        <end position="364"/>
    </location>
</feature>
<comment type="function">
    <text evidence="9">Acts as a magnesium transporter.</text>
</comment>
<dbReference type="PROSITE" id="PS51371">
    <property type="entry name" value="CBS"/>
    <property type="match status" value="1"/>
</dbReference>
<comment type="similarity">
    <text evidence="2 9">Belongs to the SLC41A transporter family.</text>
</comment>
<comment type="subunit">
    <text evidence="9">Homodimer.</text>
</comment>
<evidence type="ECO:0000256" key="10">
    <source>
        <dbReference type="SAM" id="MobiDB-lite"/>
    </source>
</evidence>
<sequence>MKKNVKNRKPNSRLKSKRYSKKKVKQPQILGIGPKIINSILIGLNEGDFIHVRKIVDGLDEYELASLIESLSLHDRQKLVEVLGDRINPEVFPELNEVVQEQIIESLDENQIVHIVNELNSDEAVEILEHMDDDEQKSIINQLSPELKYQVQSSLSYPEDSAGRIMVREFVSMPDNWTVKEARQYLLSDEKLPEEFYTIFLTDEKMRPTGEIALDKLLRAKANEKLSDIMDGEIVPLSVDTDQEEVAHMFREYGWMSAEVVDAKGRLIGVINIDDVVDIIHEEASEDIMLLSGAEEGDVYKSPFSIFKSRSVWLVTNLFATILASTVVKGFQDIIAQLSVLAVLMPIVASMGGTTGNQTLAVVVRALATKELTSRNTARMILKEFLVGLMNGMLFAGMIAAITWFLFHDEKICLIIALAMLCNLTLASLAGILIPLILNRFKADPAISSGVFLIACTDSGGYFVFLGLAKLLLF</sequence>
<evidence type="ECO:0000313" key="12">
    <source>
        <dbReference type="EMBL" id="HIU52811.1"/>
    </source>
</evidence>
<dbReference type="Pfam" id="PF00571">
    <property type="entry name" value="CBS"/>
    <property type="match status" value="1"/>
</dbReference>
<keyword evidence="6 9" id="KW-1133">Transmembrane helix</keyword>
<dbReference type="InterPro" id="IPR000644">
    <property type="entry name" value="CBS_dom"/>
</dbReference>
<dbReference type="InterPro" id="IPR006669">
    <property type="entry name" value="MgtE_transporter"/>
</dbReference>
<dbReference type="SUPFAM" id="SSF158791">
    <property type="entry name" value="MgtE N-terminal domain-like"/>
    <property type="match status" value="1"/>
</dbReference>
<evidence type="ECO:0000256" key="6">
    <source>
        <dbReference type="ARBA" id="ARBA00022989"/>
    </source>
</evidence>
<dbReference type="CDD" id="cd04606">
    <property type="entry name" value="CBS_pair_Mg_transporter"/>
    <property type="match status" value="1"/>
</dbReference>
<dbReference type="Pfam" id="PF01769">
    <property type="entry name" value="MgtE"/>
    <property type="match status" value="1"/>
</dbReference>
<dbReference type="Proteomes" id="UP000824107">
    <property type="component" value="Unassembled WGS sequence"/>
</dbReference>
<keyword evidence="3 9" id="KW-0813">Transport</keyword>
<keyword evidence="4 9" id="KW-0812">Transmembrane</keyword>
<gene>
    <name evidence="12" type="primary">mgtE</name>
    <name evidence="12" type="ORF">IAD20_01875</name>
</gene>
<evidence type="ECO:0000256" key="7">
    <source>
        <dbReference type="ARBA" id="ARBA00023136"/>
    </source>
</evidence>
<protein>
    <recommendedName>
        <fullName evidence="9">Magnesium transporter MgtE</fullName>
    </recommendedName>
</protein>
<evidence type="ECO:0000256" key="5">
    <source>
        <dbReference type="ARBA" id="ARBA00022842"/>
    </source>
</evidence>
<dbReference type="SMART" id="SM00924">
    <property type="entry name" value="MgtE_N"/>
    <property type="match status" value="1"/>
</dbReference>
<dbReference type="InterPro" id="IPR036739">
    <property type="entry name" value="SLC41_membr_dom_sf"/>
</dbReference>
<dbReference type="SUPFAM" id="SSF54631">
    <property type="entry name" value="CBS-domain pair"/>
    <property type="match status" value="1"/>
</dbReference>
<feature type="transmembrane region" description="Helical" evidence="9">
    <location>
        <begin position="385"/>
        <end position="406"/>
    </location>
</feature>
<dbReference type="GO" id="GO:0046872">
    <property type="term" value="F:metal ion binding"/>
    <property type="evidence" value="ECO:0007669"/>
    <property type="project" value="UniProtKB-KW"/>
</dbReference>
<evidence type="ECO:0000256" key="4">
    <source>
        <dbReference type="ARBA" id="ARBA00022692"/>
    </source>
</evidence>
<evidence type="ECO:0000256" key="8">
    <source>
        <dbReference type="PROSITE-ProRule" id="PRU00703"/>
    </source>
</evidence>
<dbReference type="PANTHER" id="PTHR43773:SF1">
    <property type="entry name" value="MAGNESIUM TRANSPORTER MGTE"/>
    <property type="match status" value="1"/>
</dbReference>
<dbReference type="InterPro" id="IPR046342">
    <property type="entry name" value="CBS_dom_sf"/>
</dbReference>
<feature type="transmembrane region" description="Helical" evidence="9">
    <location>
        <begin position="311"/>
        <end position="328"/>
    </location>
</feature>
<name>A0A9D1M3D9_9PROT</name>
<reference evidence="12" key="1">
    <citation type="submission" date="2020-10" db="EMBL/GenBank/DDBJ databases">
        <authorList>
            <person name="Gilroy R."/>
        </authorList>
    </citation>
    <scope>NUCLEOTIDE SEQUENCE</scope>
    <source>
        <strain evidence="12">ChiW3-316</strain>
    </source>
</reference>
<dbReference type="SUPFAM" id="SSF161093">
    <property type="entry name" value="MgtE membrane domain-like"/>
    <property type="match status" value="1"/>
</dbReference>